<evidence type="ECO:0000256" key="7">
    <source>
        <dbReference type="ARBA" id="ARBA00022840"/>
    </source>
</evidence>
<dbReference type="WBParaSite" id="nRc.2.0.1.t36423-RA">
    <property type="protein sequence ID" value="nRc.2.0.1.t36423-RA"/>
    <property type="gene ID" value="nRc.2.0.1.g36423"/>
</dbReference>
<dbReference type="GO" id="GO:0000226">
    <property type="term" value="P:microtubule cytoskeleton organization"/>
    <property type="evidence" value="ECO:0007669"/>
    <property type="project" value="TreeGrafter"/>
</dbReference>
<dbReference type="EC" id="2.7.11.1" evidence="2"/>
<evidence type="ECO:0000256" key="3">
    <source>
        <dbReference type="ARBA" id="ARBA00022527"/>
    </source>
</evidence>
<dbReference type="PROSITE" id="PS00108">
    <property type="entry name" value="PROTEIN_KINASE_ST"/>
    <property type="match status" value="1"/>
</dbReference>
<dbReference type="SUPFAM" id="SSF56112">
    <property type="entry name" value="Protein kinase-like (PK-like)"/>
    <property type="match status" value="1"/>
</dbReference>
<feature type="binding site" evidence="10">
    <location>
        <position position="89"/>
    </location>
    <ligand>
        <name>ATP</name>
        <dbReference type="ChEBI" id="CHEBI:30616"/>
    </ligand>
</feature>
<evidence type="ECO:0000256" key="9">
    <source>
        <dbReference type="ARBA" id="ARBA00048679"/>
    </source>
</evidence>
<dbReference type="PROSITE" id="PS50011">
    <property type="entry name" value="PROTEIN_KINASE_DOM"/>
    <property type="match status" value="1"/>
</dbReference>
<evidence type="ECO:0000256" key="13">
    <source>
        <dbReference type="SAM" id="MobiDB-lite"/>
    </source>
</evidence>
<dbReference type="FunFam" id="1.10.510.10:FF:000571">
    <property type="entry name" value="Maternal embryonic leucine zipper kinase"/>
    <property type="match status" value="1"/>
</dbReference>
<dbReference type="PANTHER" id="PTHR24346:SF49">
    <property type="entry name" value="NIM1 SERINE_THREONINE PROTEIN KINASE"/>
    <property type="match status" value="1"/>
</dbReference>
<dbReference type="GO" id="GO:0005524">
    <property type="term" value="F:ATP binding"/>
    <property type="evidence" value="ECO:0007669"/>
    <property type="project" value="UniProtKB-UniRule"/>
</dbReference>
<dbReference type="PANTHER" id="PTHR24346">
    <property type="entry name" value="MAP/MICROTUBULE AFFINITY-REGULATING KINASE"/>
    <property type="match status" value="1"/>
</dbReference>
<dbReference type="AlphaFoldDB" id="A0A915KCC0"/>
<name>A0A915KCC0_ROMCU</name>
<dbReference type="InterPro" id="IPR011009">
    <property type="entry name" value="Kinase-like_dom_sf"/>
</dbReference>
<evidence type="ECO:0000256" key="2">
    <source>
        <dbReference type="ARBA" id="ARBA00012513"/>
    </source>
</evidence>
<evidence type="ECO:0000256" key="5">
    <source>
        <dbReference type="ARBA" id="ARBA00022741"/>
    </source>
</evidence>
<dbReference type="PROSITE" id="PS00107">
    <property type="entry name" value="PROTEIN_KINASE_ATP"/>
    <property type="match status" value="1"/>
</dbReference>
<comment type="cofactor">
    <cofactor evidence="1">
        <name>Mg(2+)</name>
        <dbReference type="ChEBI" id="CHEBI:18420"/>
    </cofactor>
</comment>
<dbReference type="InterPro" id="IPR017441">
    <property type="entry name" value="Protein_kinase_ATP_BS"/>
</dbReference>
<organism evidence="15 16">
    <name type="scientific">Romanomermis culicivorax</name>
    <name type="common">Nematode worm</name>
    <dbReference type="NCBI Taxonomy" id="13658"/>
    <lineage>
        <taxon>Eukaryota</taxon>
        <taxon>Metazoa</taxon>
        <taxon>Ecdysozoa</taxon>
        <taxon>Nematoda</taxon>
        <taxon>Enoplea</taxon>
        <taxon>Dorylaimia</taxon>
        <taxon>Mermithida</taxon>
        <taxon>Mermithoidea</taxon>
        <taxon>Mermithidae</taxon>
        <taxon>Romanomermis</taxon>
    </lineage>
</organism>
<feature type="compositionally biased region" description="Polar residues" evidence="13">
    <location>
        <begin position="7"/>
        <end position="20"/>
    </location>
</feature>
<evidence type="ECO:0000256" key="8">
    <source>
        <dbReference type="ARBA" id="ARBA00047899"/>
    </source>
</evidence>
<dbReference type="Gene3D" id="1.10.510.10">
    <property type="entry name" value="Transferase(Phosphotransferase) domain 1"/>
    <property type="match status" value="1"/>
</dbReference>
<keyword evidence="5 10" id="KW-0547">Nucleotide-binding</keyword>
<evidence type="ECO:0000313" key="15">
    <source>
        <dbReference type="Proteomes" id="UP000887565"/>
    </source>
</evidence>
<feature type="domain" description="Protein kinase" evidence="14">
    <location>
        <begin position="60"/>
        <end position="311"/>
    </location>
</feature>
<evidence type="ECO:0000256" key="10">
    <source>
        <dbReference type="PROSITE-ProRule" id="PRU10141"/>
    </source>
</evidence>
<evidence type="ECO:0000256" key="6">
    <source>
        <dbReference type="ARBA" id="ARBA00022777"/>
    </source>
</evidence>
<dbReference type="GO" id="GO:0035556">
    <property type="term" value="P:intracellular signal transduction"/>
    <property type="evidence" value="ECO:0007669"/>
    <property type="project" value="TreeGrafter"/>
</dbReference>
<dbReference type="InterPro" id="IPR000719">
    <property type="entry name" value="Prot_kinase_dom"/>
</dbReference>
<keyword evidence="7 10" id="KW-0067">ATP-binding</keyword>
<dbReference type="Pfam" id="PF00069">
    <property type="entry name" value="Pkinase"/>
    <property type="match status" value="1"/>
</dbReference>
<reference evidence="16" key="1">
    <citation type="submission" date="2022-11" db="UniProtKB">
        <authorList>
            <consortium name="WormBaseParasite"/>
        </authorList>
    </citation>
    <scope>IDENTIFICATION</scope>
</reference>
<evidence type="ECO:0000256" key="11">
    <source>
        <dbReference type="RuleBase" id="RU000304"/>
    </source>
</evidence>
<accession>A0A915KCC0</accession>
<keyword evidence="6" id="KW-0418">Kinase</keyword>
<dbReference type="GO" id="GO:0050321">
    <property type="term" value="F:tau-protein kinase activity"/>
    <property type="evidence" value="ECO:0007669"/>
    <property type="project" value="TreeGrafter"/>
</dbReference>
<keyword evidence="15" id="KW-1185">Reference proteome</keyword>
<evidence type="ECO:0000256" key="12">
    <source>
        <dbReference type="SAM" id="Coils"/>
    </source>
</evidence>
<keyword evidence="12" id="KW-0175">Coiled coil</keyword>
<comment type="catalytic activity">
    <reaction evidence="8">
        <text>L-threonyl-[protein] + ATP = O-phospho-L-threonyl-[protein] + ADP + H(+)</text>
        <dbReference type="Rhea" id="RHEA:46608"/>
        <dbReference type="Rhea" id="RHEA-COMP:11060"/>
        <dbReference type="Rhea" id="RHEA-COMP:11605"/>
        <dbReference type="ChEBI" id="CHEBI:15378"/>
        <dbReference type="ChEBI" id="CHEBI:30013"/>
        <dbReference type="ChEBI" id="CHEBI:30616"/>
        <dbReference type="ChEBI" id="CHEBI:61977"/>
        <dbReference type="ChEBI" id="CHEBI:456216"/>
        <dbReference type="EC" id="2.7.11.1"/>
    </reaction>
</comment>
<sequence>MGVPSNELDNPQNFGERSGSTISLNKLDRQITSYEKVVELLSHDATYQKDVSLGKRIGFYKLGKELGSGNFSKVKLGLHVLTKEKVAVKIMDKSKMDQKSQKLLQREIENMDVMHHPNIVRLFELVETFSKIYLSMEFAGGGELYHYVIQNNCLPEDEAKRLFAQVLSAVIHMHENGIIHRDIKAENVFFAAPNWVKLGDFGFSTEITPGEMLNTFCGSPPYAAPELFKDKSYQGDFVDIWALGILLYFMVVGNTPFRGESVAELKKQILNGYFTFPETASPFFQDLVNGILKQDPITRYSLIDVQNHYWLSKEHFPVEFEKYSLTPSEQELAEKEDVRAIWTTLHSLGISAEMMTEASSKGVRSAIVGTYRIILCQVQSKDEQMKKDLLAKNMAQKLEEEKNLQQQNGVSLKRKQLMKRTSKLCTIL</sequence>
<keyword evidence="4" id="KW-0808">Transferase</keyword>
<comment type="catalytic activity">
    <reaction evidence="9">
        <text>L-seryl-[protein] + ATP = O-phospho-L-seryl-[protein] + ADP + H(+)</text>
        <dbReference type="Rhea" id="RHEA:17989"/>
        <dbReference type="Rhea" id="RHEA-COMP:9863"/>
        <dbReference type="Rhea" id="RHEA-COMP:11604"/>
        <dbReference type="ChEBI" id="CHEBI:15378"/>
        <dbReference type="ChEBI" id="CHEBI:29999"/>
        <dbReference type="ChEBI" id="CHEBI:30616"/>
        <dbReference type="ChEBI" id="CHEBI:83421"/>
        <dbReference type="ChEBI" id="CHEBI:456216"/>
        <dbReference type="EC" id="2.7.11.1"/>
    </reaction>
</comment>
<evidence type="ECO:0000256" key="4">
    <source>
        <dbReference type="ARBA" id="ARBA00022679"/>
    </source>
</evidence>
<dbReference type="OMA" id="IMSNEWM"/>
<dbReference type="InterPro" id="IPR008271">
    <property type="entry name" value="Ser/Thr_kinase_AS"/>
</dbReference>
<feature type="region of interest" description="Disordered" evidence="13">
    <location>
        <begin position="1"/>
        <end position="20"/>
    </location>
</feature>
<feature type="coiled-coil region" evidence="12">
    <location>
        <begin position="387"/>
        <end position="415"/>
    </location>
</feature>
<evidence type="ECO:0000313" key="16">
    <source>
        <dbReference type="WBParaSite" id="nRc.2.0.1.t36423-RA"/>
    </source>
</evidence>
<dbReference type="GO" id="GO:0005737">
    <property type="term" value="C:cytoplasm"/>
    <property type="evidence" value="ECO:0007669"/>
    <property type="project" value="TreeGrafter"/>
</dbReference>
<comment type="similarity">
    <text evidence="11">Belongs to the protein kinase superfamily.</text>
</comment>
<keyword evidence="3 11" id="KW-0723">Serine/threonine-protein kinase</keyword>
<dbReference type="FunFam" id="3.30.200.20:FF:000003">
    <property type="entry name" value="Non-specific serine/threonine protein kinase"/>
    <property type="match status" value="1"/>
</dbReference>
<dbReference type="SMART" id="SM00220">
    <property type="entry name" value="S_TKc"/>
    <property type="match status" value="1"/>
</dbReference>
<proteinExistence type="inferred from homology"/>
<dbReference type="Proteomes" id="UP000887565">
    <property type="component" value="Unplaced"/>
</dbReference>
<protein>
    <recommendedName>
        <fullName evidence="2">non-specific serine/threonine protein kinase</fullName>
        <ecNumber evidence="2">2.7.11.1</ecNumber>
    </recommendedName>
</protein>
<evidence type="ECO:0000256" key="1">
    <source>
        <dbReference type="ARBA" id="ARBA00001946"/>
    </source>
</evidence>
<evidence type="ECO:0000259" key="14">
    <source>
        <dbReference type="PROSITE" id="PS50011"/>
    </source>
</evidence>